<dbReference type="EMBL" id="JAHRIP010016735">
    <property type="protein sequence ID" value="MEQ2286102.1"/>
    <property type="molecule type" value="Genomic_DNA"/>
</dbReference>
<sequence>MPCRQKLGAVSNGEEPDSYEPQVNLLSERVTKELTQDTATSSASCIYVWFSHLTHILTTKGLNAFTWFLVTGTGLLDVFSVKLNHWKNIQVKNIQVLKQTTNLAA</sequence>
<proteinExistence type="predicted"/>
<evidence type="ECO:0000313" key="3">
    <source>
        <dbReference type="Proteomes" id="UP001469553"/>
    </source>
</evidence>
<comment type="caution">
    <text evidence="2">The sequence shown here is derived from an EMBL/GenBank/DDBJ whole genome shotgun (WGS) entry which is preliminary data.</text>
</comment>
<evidence type="ECO:0000313" key="2">
    <source>
        <dbReference type="EMBL" id="MEQ2286102.1"/>
    </source>
</evidence>
<accession>A0ABV0XX85</accession>
<feature type="region of interest" description="Disordered" evidence="1">
    <location>
        <begin position="1"/>
        <end position="20"/>
    </location>
</feature>
<protein>
    <submittedName>
        <fullName evidence="2">Uncharacterized protein</fullName>
    </submittedName>
</protein>
<organism evidence="2 3">
    <name type="scientific">Ameca splendens</name>
    <dbReference type="NCBI Taxonomy" id="208324"/>
    <lineage>
        <taxon>Eukaryota</taxon>
        <taxon>Metazoa</taxon>
        <taxon>Chordata</taxon>
        <taxon>Craniata</taxon>
        <taxon>Vertebrata</taxon>
        <taxon>Euteleostomi</taxon>
        <taxon>Actinopterygii</taxon>
        <taxon>Neopterygii</taxon>
        <taxon>Teleostei</taxon>
        <taxon>Neoteleostei</taxon>
        <taxon>Acanthomorphata</taxon>
        <taxon>Ovalentaria</taxon>
        <taxon>Atherinomorphae</taxon>
        <taxon>Cyprinodontiformes</taxon>
        <taxon>Goodeidae</taxon>
        <taxon>Ameca</taxon>
    </lineage>
</organism>
<keyword evidence="3" id="KW-1185">Reference proteome</keyword>
<evidence type="ECO:0000256" key="1">
    <source>
        <dbReference type="SAM" id="MobiDB-lite"/>
    </source>
</evidence>
<dbReference type="Proteomes" id="UP001469553">
    <property type="component" value="Unassembled WGS sequence"/>
</dbReference>
<gene>
    <name evidence="2" type="ORF">AMECASPLE_038695</name>
</gene>
<name>A0ABV0XX85_9TELE</name>
<reference evidence="2 3" key="1">
    <citation type="submission" date="2021-06" db="EMBL/GenBank/DDBJ databases">
        <authorList>
            <person name="Palmer J.M."/>
        </authorList>
    </citation>
    <scope>NUCLEOTIDE SEQUENCE [LARGE SCALE GENOMIC DNA]</scope>
    <source>
        <strain evidence="2 3">AS_MEX2019</strain>
        <tissue evidence="2">Muscle</tissue>
    </source>
</reference>